<proteinExistence type="predicted"/>
<evidence type="ECO:0000313" key="1">
    <source>
        <dbReference type="EMBL" id="KAK2896605.1"/>
    </source>
</evidence>
<reference evidence="1" key="1">
    <citation type="submission" date="2023-08" db="EMBL/GenBank/DDBJ databases">
        <title>Chromosome-level Genome Assembly of mud carp (Cirrhinus molitorella).</title>
        <authorList>
            <person name="Liu H."/>
        </authorList>
    </citation>
    <scope>NUCLEOTIDE SEQUENCE</scope>
    <source>
        <strain evidence="1">Prfri</strain>
        <tissue evidence="1">Muscle</tissue>
    </source>
</reference>
<dbReference type="EMBL" id="JAUYZG010000010">
    <property type="protein sequence ID" value="KAK2896605.1"/>
    <property type="molecule type" value="Genomic_DNA"/>
</dbReference>
<accession>A0AA88PQ03</accession>
<protein>
    <submittedName>
        <fullName evidence="1">Uncharacterized protein</fullName>
    </submittedName>
</protein>
<name>A0AA88PQ03_9TELE</name>
<dbReference type="Proteomes" id="UP001187343">
    <property type="component" value="Unassembled WGS sequence"/>
</dbReference>
<evidence type="ECO:0000313" key="2">
    <source>
        <dbReference type="Proteomes" id="UP001187343"/>
    </source>
</evidence>
<comment type="caution">
    <text evidence="1">The sequence shown here is derived from an EMBL/GenBank/DDBJ whole genome shotgun (WGS) entry which is preliminary data.</text>
</comment>
<keyword evidence="2" id="KW-1185">Reference proteome</keyword>
<organism evidence="1 2">
    <name type="scientific">Cirrhinus molitorella</name>
    <name type="common">mud carp</name>
    <dbReference type="NCBI Taxonomy" id="172907"/>
    <lineage>
        <taxon>Eukaryota</taxon>
        <taxon>Metazoa</taxon>
        <taxon>Chordata</taxon>
        <taxon>Craniata</taxon>
        <taxon>Vertebrata</taxon>
        <taxon>Euteleostomi</taxon>
        <taxon>Actinopterygii</taxon>
        <taxon>Neopterygii</taxon>
        <taxon>Teleostei</taxon>
        <taxon>Ostariophysi</taxon>
        <taxon>Cypriniformes</taxon>
        <taxon>Cyprinidae</taxon>
        <taxon>Labeoninae</taxon>
        <taxon>Labeonini</taxon>
        <taxon>Cirrhinus</taxon>
    </lineage>
</organism>
<dbReference type="AlphaFoldDB" id="A0AA88PQ03"/>
<sequence length="83" mass="9001">MSPLFVRNNDIAAEQLRQIGDVGIHTGLGYENRLAAALKPEIKLTAKRKARDDVGPEAGGECRDEPHILVPREQRGYAAPAAP</sequence>
<gene>
    <name evidence="1" type="ORF">Q8A67_011093</name>
</gene>